<name>A0ABD0M3A9_9CAEN</name>
<evidence type="ECO:0000313" key="1">
    <source>
        <dbReference type="EMBL" id="KAK7506168.1"/>
    </source>
</evidence>
<keyword evidence="2" id="KW-1185">Reference proteome</keyword>
<dbReference type="EMBL" id="JACVVK020000007">
    <property type="protein sequence ID" value="KAK7506168.1"/>
    <property type="molecule type" value="Genomic_DNA"/>
</dbReference>
<evidence type="ECO:0000313" key="2">
    <source>
        <dbReference type="Proteomes" id="UP001519460"/>
    </source>
</evidence>
<proteinExistence type="predicted"/>
<gene>
    <name evidence="1" type="ORF">BaRGS_00002280</name>
</gene>
<protein>
    <submittedName>
        <fullName evidence="1">Uncharacterized protein</fullName>
    </submittedName>
</protein>
<sequence>MPGRLYRQTRQSGPQEAWCTCRQHWEKRSLVMHKPSHRLSFRAQLAKPTVDITNGDSSHLSLCQSPDFIFWLGIERAPGNDCAAFPAVYKAALINLLWTAFCKLETTGPAEDLSLGNTGTEPGLCTGTGCENTNAALFNSIRRSPSIQRCLVMLGQAKDETNVT</sequence>
<accession>A0ABD0M3A9</accession>
<organism evidence="1 2">
    <name type="scientific">Batillaria attramentaria</name>
    <dbReference type="NCBI Taxonomy" id="370345"/>
    <lineage>
        <taxon>Eukaryota</taxon>
        <taxon>Metazoa</taxon>
        <taxon>Spiralia</taxon>
        <taxon>Lophotrochozoa</taxon>
        <taxon>Mollusca</taxon>
        <taxon>Gastropoda</taxon>
        <taxon>Caenogastropoda</taxon>
        <taxon>Sorbeoconcha</taxon>
        <taxon>Cerithioidea</taxon>
        <taxon>Batillariidae</taxon>
        <taxon>Batillaria</taxon>
    </lineage>
</organism>
<reference evidence="1 2" key="1">
    <citation type="journal article" date="2023" name="Sci. Data">
        <title>Genome assembly of the Korean intertidal mud-creeper Batillaria attramentaria.</title>
        <authorList>
            <person name="Patra A.K."/>
            <person name="Ho P.T."/>
            <person name="Jun S."/>
            <person name="Lee S.J."/>
            <person name="Kim Y."/>
            <person name="Won Y.J."/>
        </authorList>
    </citation>
    <scope>NUCLEOTIDE SEQUENCE [LARGE SCALE GENOMIC DNA]</scope>
    <source>
        <strain evidence="1">Wonlab-2016</strain>
    </source>
</reference>
<dbReference type="AlphaFoldDB" id="A0ABD0M3A9"/>
<comment type="caution">
    <text evidence="1">The sequence shown here is derived from an EMBL/GenBank/DDBJ whole genome shotgun (WGS) entry which is preliminary data.</text>
</comment>
<dbReference type="Proteomes" id="UP001519460">
    <property type="component" value="Unassembled WGS sequence"/>
</dbReference>